<dbReference type="Gene3D" id="1.20.5.420">
    <property type="entry name" value="Immunoglobulin FC, subunit C"/>
    <property type="match status" value="1"/>
</dbReference>
<dbReference type="Pfam" id="PF04652">
    <property type="entry name" value="Vta1"/>
    <property type="match status" value="1"/>
</dbReference>
<organism evidence="12 13">
    <name type="scientific">Porphyridium purpureum</name>
    <name type="common">Red alga</name>
    <name type="synonym">Porphyridium cruentum</name>
    <dbReference type="NCBI Taxonomy" id="35688"/>
    <lineage>
        <taxon>Eukaryota</taxon>
        <taxon>Rhodophyta</taxon>
        <taxon>Bangiophyceae</taxon>
        <taxon>Porphyridiales</taxon>
        <taxon>Porphyridiaceae</taxon>
        <taxon>Porphyridium</taxon>
    </lineage>
</organism>
<dbReference type="EMBL" id="VRMN01000008">
    <property type="protein sequence ID" value="KAA8493043.1"/>
    <property type="molecule type" value="Genomic_DNA"/>
</dbReference>
<dbReference type="OMA" id="KAGGNDQ"/>
<evidence type="ECO:0000313" key="13">
    <source>
        <dbReference type="Proteomes" id="UP000324585"/>
    </source>
</evidence>
<evidence type="ECO:0000256" key="1">
    <source>
        <dbReference type="ARBA" id="ARBA00004481"/>
    </source>
</evidence>
<evidence type="ECO:0000256" key="5">
    <source>
        <dbReference type="ARBA" id="ARBA00022490"/>
    </source>
</evidence>
<protein>
    <submittedName>
        <fullName evidence="12">Mammalian lyst-interacting protein 5</fullName>
    </submittedName>
</protein>
<dbReference type="OrthoDB" id="5890at2759"/>
<dbReference type="PANTHER" id="PTHR46009:SF1">
    <property type="entry name" value="VACUOLAR PROTEIN SORTING-ASSOCIATED PROTEIN VTA1 HOMOLOG"/>
    <property type="match status" value="1"/>
</dbReference>
<evidence type="ECO:0000256" key="7">
    <source>
        <dbReference type="ARBA" id="ARBA00022927"/>
    </source>
</evidence>
<evidence type="ECO:0000256" key="3">
    <source>
        <dbReference type="ARBA" id="ARBA00007895"/>
    </source>
</evidence>
<keyword evidence="8" id="KW-0472">Membrane</keyword>
<feature type="domain" description="Vta1 C-terminal" evidence="11">
    <location>
        <begin position="482"/>
        <end position="518"/>
    </location>
</feature>
<reference evidence="13" key="1">
    <citation type="journal article" date="2019" name="Nat. Commun.">
        <title>Expansion of phycobilisome linker gene families in mesophilic red algae.</title>
        <authorList>
            <person name="Lee J."/>
            <person name="Kim D."/>
            <person name="Bhattacharya D."/>
            <person name="Yoon H.S."/>
        </authorList>
    </citation>
    <scope>NUCLEOTIDE SEQUENCE [LARGE SCALE GENOMIC DNA]</scope>
    <source>
        <strain evidence="13">CCMP 1328</strain>
    </source>
</reference>
<comment type="caution">
    <text evidence="12">The sequence shown here is derived from an EMBL/GenBank/DDBJ whole genome shotgun (WGS) entry which is preliminary data.</text>
</comment>
<dbReference type="InterPro" id="IPR023175">
    <property type="entry name" value="Vta1/CALS_N_sf"/>
</dbReference>
<comment type="similarity">
    <text evidence="3">Belongs to the VTA1 family.</text>
</comment>
<sequence length="523" mass="54416">MVRAVEAEVPPSLRKIHKYVKYANEMLPIDQMVSYYVLQYALEEGLKLRDKSDPNANKYIGLLLDEAEALGPKIPGTRDEHRVKMEEFAYGVFKAADDEDRAGRATKETAFAFFAAFSYIEVCQLFGELPIDLDEKRRYAKFKVSSILLALKEGRRPEPGGPGRIESDHEEQRDDASREQSMPGPERGQELASTYEEETAAGGTRSDFSAPAASSMYPDAAGTHDGYPDMSPPAPPGHSGYPDMSPPAPAAHSGYPDMSPPAPAAHSGYPDMSPPAPPAHSGYPGMPRPAPKGDSLNSEHPASMGYPGMFGPSAPQQGSSAPPAELVSDGEGVANPYASPVASQAYPSYGPPPSSGSAGAKPTGGYYPEYSDASTGRAGPYVPFNSRAKPTAGNGAGPPGSPASSSALYPGYGGATGTDASAVPARKEATVPASSAAPPYPTGARSNSSAPGGASAPAAAAAPATPRSLSIAPVPGYTPDVKDLSKAQKHAKNCASAIDFRDTTTAVKELKAALILLTGMKIE</sequence>
<evidence type="ECO:0000259" key="10">
    <source>
        <dbReference type="Pfam" id="PF04652"/>
    </source>
</evidence>
<evidence type="ECO:0000256" key="9">
    <source>
        <dbReference type="SAM" id="MobiDB-lite"/>
    </source>
</evidence>
<dbReference type="PANTHER" id="PTHR46009">
    <property type="entry name" value="VACUOLAR PROTEIN SORTING-ASSOCIATED PROTEIN VTA1 HOMOLOG"/>
    <property type="match status" value="1"/>
</dbReference>
<feature type="domain" description="Vta1/callose synthase N-terminal" evidence="10">
    <location>
        <begin position="16"/>
        <end position="153"/>
    </location>
</feature>
<dbReference type="InterPro" id="IPR039431">
    <property type="entry name" value="Vta1/CALS_N"/>
</dbReference>
<dbReference type="InterPro" id="IPR041212">
    <property type="entry name" value="Vta1_C"/>
</dbReference>
<accession>A0A5J4YQI9</accession>
<evidence type="ECO:0000256" key="4">
    <source>
        <dbReference type="ARBA" id="ARBA00022448"/>
    </source>
</evidence>
<keyword evidence="13" id="KW-1185">Reference proteome</keyword>
<keyword evidence="6" id="KW-0967">Endosome</keyword>
<feature type="compositionally biased region" description="Basic and acidic residues" evidence="9">
    <location>
        <begin position="165"/>
        <end position="178"/>
    </location>
</feature>
<feature type="compositionally biased region" description="Low complexity" evidence="9">
    <location>
        <begin position="311"/>
        <end position="324"/>
    </location>
</feature>
<comment type="subcellular location">
    <subcellularLocation>
        <location evidence="2">Cytoplasm</location>
    </subcellularLocation>
    <subcellularLocation>
        <location evidence="1">Endosome membrane</location>
        <topology evidence="1">Peripheral membrane protein</topology>
    </subcellularLocation>
</comment>
<dbReference type="GO" id="GO:0032511">
    <property type="term" value="P:late endosome to vacuole transport via multivesicular body sorting pathway"/>
    <property type="evidence" value="ECO:0007669"/>
    <property type="project" value="InterPro"/>
</dbReference>
<proteinExistence type="inferred from homology"/>
<evidence type="ECO:0000259" key="11">
    <source>
        <dbReference type="Pfam" id="PF18097"/>
    </source>
</evidence>
<evidence type="ECO:0000313" key="12">
    <source>
        <dbReference type="EMBL" id="KAA8493043.1"/>
    </source>
</evidence>
<dbReference type="GO" id="GO:0010008">
    <property type="term" value="C:endosome membrane"/>
    <property type="evidence" value="ECO:0007669"/>
    <property type="project" value="UniProtKB-SubCell"/>
</dbReference>
<feature type="compositionally biased region" description="Low complexity" evidence="9">
    <location>
        <begin position="443"/>
        <end position="464"/>
    </location>
</feature>
<evidence type="ECO:0000256" key="8">
    <source>
        <dbReference type="ARBA" id="ARBA00023136"/>
    </source>
</evidence>
<name>A0A5J4YQI9_PORPP</name>
<feature type="compositionally biased region" description="Low complexity" evidence="9">
    <location>
        <begin position="355"/>
        <end position="365"/>
    </location>
</feature>
<dbReference type="InterPro" id="IPR044538">
    <property type="entry name" value="Vta1-like"/>
</dbReference>
<keyword evidence="4" id="KW-0813">Transport</keyword>
<dbReference type="Gene3D" id="1.25.40.270">
    <property type="entry name" value="Vacuolar protein sorting-associated protein vta1"/>
    <property type="match status" value="1"/>
</dbReference>
<evidence type="ECO:0000256" key="6">
    <source>
        <dbReference type="ARBA" id="ARBA00022753"/>
    </source>
</evidence>
<gene>
    <name evidence="12" type="ORF">FVE85_9315</name>
</gene>
<dbReference type="AlphaFoldDB" id="A0A5J4YQI9"/>
<dbReference type="Pfam" id="PF18097">
    <property type="entry name" value="Vta1_C"/>
    <property type="match status" value="1"/>
</dbReference>
<feature type="region of interest" description="Disordered" evidence="9">
    <location>
        <begin position="153"/>
        <end position="473"/>
    </location>
</feature>
<evidence type="ECO:0000256" key="2">
    <source>
        <dbReference type="ARBA" id="ARBA00004496"/>
    </source>
</evidence>
<dbReference type="GO" id="GO:0005771">
    <property type="term" value="C:multivesicular body"/>
    <property type="evidence" value="ECO:0007669"/>
    <property type="project" value="TreeGrafter"/>
</dbReference>
<dbReference type="GO" id="GO:0015031">
    <property type="term" value="P:protein transport"/>
    <property type="evidence" value="ECO:0007669"/>
    <property type="project" value="UniProtKB-KW"/>
</dbReference>
<dbReference type="Proteomes" id="UP000324585">
    <property type="component" value="Unassembled WGS sequence"/>
</dbReference>
<keyword evidence="7" id="KW-0653">Protein transport</keyword>
<keyword evidence="5" id="KW-0963">Cytoplasm</keyword>